<evidence type="ECO:0000256" key="1">
    <source>
        <dbReference type="SAM" id="SignalP"/>
    </source>
</evidence>
<evidence type="ECO:0000259" key="2">
    <source>
        <dbReference type="Pfam" id="PF02036"/>
    </source>
</evidence>
<dbReference type="EMBL" id="AP025730">
    <property type="protein sequence ID" value="BDI07564.1"/>
    <property type="molecule type" value="Genomic_DNA"/>
</dbReference>
<dbReference type="PROSITE" id="PS51257">
    <property type="entry name" value="PROKAR_LIPOPROTEIN"/>
    <property type="match status" value="1"/>
</dbReference>
<keyword evidence="1" id="KW-0732">Signal</keyword>
<name>A0ABN6PU16_9BURK</name>
<dbReference type="Pfam" id="PF02036">
    <property type="entry name" value="SCP2"/>
    <property type="match status" value="1"/>
</dbReference>
<dbReference type="Proteomes" id="UP001057498">
    <property type="component" value="Chromosome"/>
</dbReference>
<feature type="domain" description="SCP2" evidence="2">
    <location>
        <begin position="68"/>
        <end position="153"/>
    </location>
</feature>
<dbReference type="Gene3D" id="3.30.1050.10">
    <property type="entry name" value="SCP2 sterol-binding domain"/>
    <property type="match status" value="1"/>
</dbReference>
<proteinExistence type="predicted"/>
<evidence type="ECO:0000313" key="3">
    <source>
        <dbReference type="EMBL" id="BDI07564.1"/>
    </source>
</evidence>
<reference evidence="3" key="1">
    <citation type="submission" date="2022-04" db="EMBL/GenBank/DDBJ databases">
        <title>Whole genome sequence of Sphaerotilus sp. FB-5.</title>
        <authorList>
            <person name="Takeda M."/>
            <person name="Narihara S."/>
            <person name="Akimoto M."/>
            <person name="Akimoto R."/>
            <person name="Nishiyashiki S."/>
            <person name="Murakami T."/>
        </authorList>
    </citation>
    <scope>NUCLEOTIDE SEQUENCE</scope>
    <source>
        <strain evidence="3">FB-5</strain>
    </source>
</reference>
<dbReference type="InterPro" id="IPR003033">
    <property type="entry name" value="SCP2_sterol-bd_dom"/>
</dbReference>
<dbReference type="RefSeq" id="WP_251970746.1">
    <property type="nucleotide sequence ID" value="NZ_AP025730.1"/>
</dbReference>
<organism evidence="3 4">
    <name type="scientific">Sphaerotilus microaerophilus</name>
    <dbReference type="NCBI Taxonomy" id="2914710"/>
    <lineage>
        <taxon>Bacteria</taxon>
        <taxon>Pseudomonadati</taxon>
        <taxon>Pseudomonadota</taxon>
        <taxon>Betaproteobacteria</taxon>
        <taxon>Burkholderiales</taxon>
        <taxon>Sphaerotilaceae</taxon>
        <taxon>Sphaerotilus</taxon>
    </lineage>
</organism>
<dbReference type="SUPFAM" id="SSF55718">
    <property type="entry name" value="SCP-like"/>
    <property type="match status" value="1"/>
</dbReference>
<protein>
    <submittedName>
        <fullName evidence="3">Sterol-binding protein</fullName>
    </submittedName>
</protein>
<accession>A0ABN6PU16</accession>
<dbReference type="InterPro" id="IPR036527">
    <property type="entry name" value="SCP2_sterol-bd_dom_sf"/>
</dbReference>
<evidence type="ECO:0000313" key="4">
    <source>
        <dbReference type="Proteomes" id="UP001057498"/>
    </source>
</evidence>
<gene>
    <name evidence="3" type="ORF">CATMQ487_45340</name>
</gene>
<feature type="chain" id="PRO_5046925352" evidence="1">
    <location>
        <begin position="25"/>
        <end position="173"/>
    </location>
</feature>
<keyword evidence="4" id="KW-1185">Reference proteome</keyword>
<feature type="signal peptide" evidence="1">
    <location>
        <begin position="1"/>
        <end position="24"/>
    </location>
</feature>
<sequence>MTKTTLAAPLVALTLGCAALSAAGAPLMAPEWAAAACEQWNQTPTLMDGLADAWIRNDGGKGFKVIHVYRTDCGEATQVELRIGPKDGKARCLYGGKVENAAMNTGVDYTMHATTARWGEMGRGEYGPMKAMMFGRLEFTGPKMEAMGVMGPFEAFLLLVGKVPGELPACPAK</sequence>